<sequence length="358" mass="39691">MTGRCRLGVFTAGLLSAALLGNATLEAQQTASSRFRVLIPDFQPMNDEDDDFGKDLADELRDLIDELNTHSAVSEDDIEDALDRFDLDMEDLNCLLARQLAQQSNYEVVMCAGYSGSEEAWQIQNIQFVDSGTGESFVVDPVMSAKDQEEEAAAEIVQAFSLFVEQTRVAVFCGDYAQSQQWENALENCDRAIELNPASESSRYTRANVLRQTDRFSDALDEVKRLLEGNPFHENALLLGGFLAVNLDDEELAREYYRNYLQLNPANAAVRMNVAYDLAQEGDPLGAMGIIGEGIAADPENIDFHEQFGNFAFAGAEQVRREAEVGGDNGLTPEVRELYQNAVEAYEKVFEAKGEETV</sequence>
<evidence type="ECO:0000256" key="2">
    <source>
        <dbReference type="ARBA" id="ARBA00022803"/>
    </source>
</evidence>
<proteinExistence type="predicted"/>
<protein>
    <submittedName>
        <fullName evidence="3">Uncharacterized protein</fullName>
    </submittedName>
</protein>
<feature type="non-terminal residue" evidence="3">
    <location>
        <position position="358"/>
    </location>
</feature>
<accession>A0A382HF15</accession>
<keyword evidence="2" id="KW-0802">TPR repeat</keyword>
<keyword evidence="1" id="KW-0677">Repeat</keyword>
<dbReference type="SUPFAM" id="SSF48452">
    <property type="entry name" value="TPR-like"/>
    <property type="match status" value="1"/>
</dbReference>
<dbReference type="InterPro" id="IPR011990">
    <property type="entry name" value="TPR-like_helical_dom_sf"/>
</dbReference>
<name>A0A382HF15_9ZZZZ</name>
<dbReference type="InterPro" id="IPR050498">
    <property type="entry name" value="Ycf3"/>
</dbReference>
<dbReference type="PANTHER" id="PTHR44858:SF1">
    <property type="entry name" value="UDP-N-ACETYLGLUCOSAMINE--PEPTIDE N-ACETYLGLUCOSAMINYLTRANSFERASE SPINDLY-RELATED"/>
    <property type="match status" value="1"/>
</dbReference>
<dbReference type="PANTHER" id="PTHR44858">
    <property type="entry name" value="TETRATRICOPEPTIDE REPEAT PROTEIN 6"/>
    <property type="match status" value="1"/>
</dbReference>
<evidence type="ECO:0000313" key="3">
    <source>
        <dbReference type="EMBL" id="SVB85477.1"/>
    </source>
</evidence>
<reference evidence="3" key="1">
    <citation type="submission" date="2018-05" db="EMBL/GenBank/DDBJ databases">
        <authorList>
            <person name="Lanie J.A."/>
            <person name="Ng W.-L."/>
            <person name="Kazmierczak K.M."/>
            <person name="Andrzejewski T.M."/>
            <person name="Davidsen T.M."/>
            <person name="Wayne K.J."/>
            <person name="Tettelin H."/>
            <person name="Glass J.I."/>
            <person name="Rusch D."/>
            <person name="Podicherti R."/>
            <person name="Tsui H.-C.T."/>
            <person name="Winkler M.E."/>
        </authorList>
    </citation>
    <scope>NUCLEOTIDE SEQUENCE</scope>
</reference>
<evidence type="ECO:0000256" key="1">
    <source>
        <dbReference type="ARBA" id="ARBA00022737"/>
    </source>
</evidence>
<organism evidence="3">
    <name type="scientific">marine metagenome</name>
    <dbReference type="NCBI Taxonomy" id="408172"/>
    <lineage>
        <taxon>unclassified sequences</taxon>
        <taxon>metagenomes</taxon>
        <taxon>ecological metagenomes</taxon>
    </lineage>
</organism>
<dbReference type="EMBL" id="UINC01060698">
    <property type="protein sequence ID" value="SVB85477.1"/>
    <property type="molecule type" value="Genomic_DNA"/>
</dbReference>
<dbReference type="Gene3D" id="1.25.40.10">
    <property type="entry name" value="Tetratricopeptide repeat domain"/>
    <property type="match status" value="1"/>
</dbReference>
<gene>
    <name evidence="3" type="ORF">METZ01_LOCUS238331</name>
</gene>
<dbReference type="AlphaFoldDB" id="A0A382HF15"/>